<feature type="transmembrane region" description="Helical" evidence="1">
    <location>
        <begin position="185"/>
        <end position="207"/>
    </location>
</feature>
<keyword evidence="1" id="KW-0812">Transmembrane</keyword>
<feature type="transmembrane region" description="Helical" evidence="1">
    <location>
        <begin position="511"/>
        <end position="535"/>
    </location>
</feature>
<accession>A0ABS6TAF8</accession>
<keyword evidence="3" id="KW-1185">Reference proteome</keyword>
<dbReference type="Proteomes" id="UP000774130">
    <property type="component" value="Unassembled WGS sequence"/>
</dbReference>
<feature type="transmembrane region" description="Helical" evidence="1">
    <location>
        <begin position="7"/>
        <end position="24"/>
    </location>
</feature>
<evidence type="ECO:0000313" key="3">
    <source>
        <dbReference type="Proteomes" id="UP000774130"/>
    </source>
</evidence>
<organism evidence="2 3">
    <name type="scientific">Enterococcus alishanensis</name>
    <dbReference type="NCBI Taxonomy" id="1303817"/>
    <lineage>
        <taxon>Bacteria</taxon>
        <taxon>Bacillati</taxon>
        <taxon>Bacillota</taxon>
        <taxon>Bacilli</taxon>
        <taxon>Lactobacillales</taxon>
        <taxon>Enterococcaceae</taxon>
        <taxon>Enterococcus</taxon>
    </lineage>
</organism>
<feature type="transmembrane region" description="Helical" evidence="1">
    <location>
        <begin position="299"/>
        <end position="319"/>
    </location>
</feature>
<comment type="caution">
    <text evidence="2">The sequence shown here is derived from an EMBL/GenBank/DDBJ whole genome shotgun (WGS) entry which is preliminary data.</text>
</comment>
<sequence length="543" mass="61941">MKKKITIMFIFLFFSMIYVAPLFIRSGLVHYNNQDAYFHLARIDGLATVWKSPINFISFHQIGSDVNQFYPWLLIYPAYIFKVITGSTILGYKLYILLVTFFTMLIAYYSMKSIKNNGKTALIFSLIYTFSSYHSTDLFYRGSLGEFLAMTFLPLVLAGAYQVYYGDEKRWKLLMIGMSLLVYSHVLSVFMVGILLFLFAIFSFYFWDKKILRLLAIAKAALGTGLLSLGFVIPMLQQNAWQEIYSPTTNLINGINLSELLKNTMLNNINGYSIGAVLFFGILITFYNYKKLTKVDLAIYISGIILFLFVSNLFPWHFISTTLLVRIQFAWRLSTFATLFLAYGLSVGLTPNKKIELPFFISLIVLVVGLNTFSVYNIYKSPSVYNLAAEASDERVILTDEISGIWKNQMFFDYVSVAAQENSSLVIPYAFVLNKEQIHPEVKNHGDYVTISYDNQEGAGQLETPFLKYLGQQATLNGKKVATEISSFGTTGLAIVKGQNEITIQYHYTNVAIFSAFISFMTLIGFISWEIFLIYQRKKDDGR</sequence>
<feature type="transmembrane region" description="Helical" evidence="1">
    <location>
        <begin position="331"/>
        <end position="350"/>
    </location>
</feature>
<evidence type="ECO:0000313" key="2">
    <source>
        <dbReference type="EMBL" id="MBV7389891.1"/>
    </source>
</evidence>
<keyword evidence="1" id="KW-0472">Membrane</keyword>
<feature type="transmembrane region" description="Helical" evidence="1">
    <location>
        <begin position="269"/>
        <end position="287"/>
    </location>
</feature>
<dbReference type="EMBL" id="JAHUZB010000002">
    <property type="protein sequence ID" value="MBV7389891.1"/>
    <property type="molecule type" value="Genomic_DNA"/>
</dbReference>
<feature type="transmembrane region" description="Helical" evidence="1">
    <location>
        <begin position="214"/>
        <end position="236"/>
    </location>
</feature>
<keyword evidence="1" id="KW-1133">Transmembrane helix</keyword>
<name>A0ABS6TAF8_9ENTE</name>
<protein>
    <recommendedName>
        <fullName evidence="4">Membrane protein 6-pyruvoyl-tetrahydropterin synthase-related domain-containing protein</fullName>
    </recommendedName>
</protein>
<feature type="transmembrane region" description="Helical" evidence="1">
    <location>
        <begin position="357"/>
        <end position="379"/>
    </location>
</feature>
<gene>
    <name evidence="2" type="ORF">KUA55_04305</name>
</gene>
<feature type="transmembrane region" description="Helical" evidence="1">
    <location>
        <begin position="147"/>
        <end position="165"/>
    </location>
</feature>
<evidence type="ECO:0000256" key="1">
    <source>
        <dbReference type="SAM" id="Phobius"/>
    </source>
</evidence>
<feature type="transmembrane region" description="Helical" evidence="1">
    <location>
        <begin position="92"/>
        <end position="109"/>
    </location>
</feature>
<reference evidence="2 3" key="1">
    <citation type="submission" date="2021-06" db="EMBL/GenBank/DDBJ databases">
        <title>Enterococcus alishanensis sp. nov., a novel lactic acid bacterium isolated from fresh coffee beans.</title>
        <authorList>
            <person name="Chen Y.-S."/>
        </authorList>
    </citation>
    <scope>NUCLEOTIDE SEQUENCE [LARGE SCALE GENOMIC DNA]</scope>
    <source>
        <strain evidence="2 3">ALS3</strain>
    </source>
</reference>
<proteinExistence type="predicted"/>
<evidence type="ECO:0008006" key="4">
    <source>
        <dbReference type="Google" id="ProtNLM"/>
    </source>
</evidence>
<dbReference type="RefSeq" id="WP_218324954.1">
    <property type="nucleotide sequence ID" value="NZ_JAHUZB010000002.1"/>
</dbReference>